<dbReference type="AlphaFoldDB" id="A7A2Z1"/>
<protein>
    <submittedName>
        <fullName evidence="1">Uncharacterized protein</fullName>
    </submittedName>
</protein>
<comment type="caution">
    <text evidence="1">The sequence shown here is derived from an EMBL/GenBank/DDBJ whole genome shotgun (WGS) entry which is preliminary data.</text>
</comment>
<accession>A7A2Z1</accession>
<dbReference type="HOGENOM" id="CLU_2894950_0_0_11"/>
<evidence type="ECO:0000313" key="1">
    <source>
        <dbReference type="EMBL" id="EDN83274.1"/>
    </source>
</evidence>
<gene>
    <name evidence="1" type="ORF">BIFADO_00178</name>
</gene>
<name>A7A2Z1_BIFAD</name>
<reference evidence="1 2" key="1">
    <citation type="submission" date="2007-04" db="EMBL/GenBank/DDBJ databases">
        <authorList>
            <person name="Fulton L."/>
            <person name="Clifton S."/>
            <person name="Fulton B."/>
            <person name="Xu J."/>
            <person name="Minx P."/>
            <person name="Pepin K.H."/>
            <person name="Johnson M."/>
            <person name="Thiruvilangam P."/>
            <person name="Bhonagiri V."/>
            <person name="Nash W.E."/>
            <person name="Mardis E.R."/>
            <person name="Wilson R.K."/>
        </authorList>
    </citation>
    <scope>NUCLEOTIDE SEQUENCE [LARGE SCALE GENOMIC DNA]</scope>
    <source>
        <strain evidence="1 2">L2-32</strain>
    </source>
</reference>
<proteinExistence type="predicted"/>
<dbReference type="EMBL" id="AAXD02000018">
    <property type="protein sequence ID" value="EDN83274.1"/>
    <property type="molecule type" value="Genomic_DNA"/>
</dbReference>
<dbReference type="Proteomes" id="UP000003773">
    <property type="component" value="Unassembled WGS sequence"/>
</dbReference>
<reference evidence="1 2" key="2">
    <citation type="submission" date="2007-05" db="EMBL/GenBank/DDBJ databases">
        <title>Draft genome sequence of Bifidobacterium adolescentis (L2-32).</title>
        <authorList>
            <person name="Sudarsanam P."/>
            <person name="Ley R."/>
            <person name="Guruge J."/>
            <person name="Turnbaugh P.J."/>
            <person name="Mahowald M."/>
            <person name="Liep D."/>
            <person name="Gordon J."/>
        </authorList>
    </citation>
    <scope>NUCLEOTIDE SEQUENCE [LARGE SCALE GENOMIC DNA]</scope>
    <source>
        <strain evidence="1 2">L2-32</strain>
    </source>
</reference>
<evidence type="ECO:0000313" key="2">
    <source>
        <dbReference type="Proteomes" id="UP000003773"/>
    </source>
</evidence>
<organism evidence="1 2">
    <name type="scientific">Bifidobacterium adolescentis L2-32</name>
    <dbReference type="NCBI Taxonomy" id="411481"/>
    <lineage>
        <taxon>Bacteria</taxon>
        <taxon>Bacillati</taxon>
        <taxon>Actinomycetota</taxon>
        <taxon>Actinomycetes</taxon>
        <taxon>Bifidobacteriales</taxon>
        <taxon>Bifidobacteriaceae</taxon>
        <taxon>Bifidobacterium</taxon>
    </lineage>
</organism>
<sequence length="62" mass="6785">MGVAPPATPKVGLWCRVACLWQIPTTGKCQVACLWHLIQETPCMSIGIPTDIHGVSRFPCHK</sequence>